<evidence type="ECO:0000256" key="2">
    <source>
        <dbReference type="ARBA" id="ARBA00022448"/>
    </source>
</evidence>
<dbReference type="PROSITE" id="PS50893">
    <property type="entry name" value="ABC_TRANSPORTER_2"/>
    <property type="match status" value="2"/>
</dbReference>
<dbReference type="EMBL" id="JMSN01000031">
    <property type="protein sequence ID" value="KDN47157.1"/>
    <property type="molecule type" value="Genomic_DNA"/>
</dbReference>
<evidence type="ECO:0000256" key="5">
    <source>
        <dbReference type="ARBA" id="ARBA00022840"/>
    </source>
</evidence>
<evidence type="ECO:0000256" key="1">
    <source>
        <dbReference type="ARBA" id="ARBA00004141"/>
    </source>
</evidence>
<dbReference type="PROSITE" id="PS00221">
    <property type="entry name" value="MIP"/>
    <property type="match status" value="1"/>
</dbReference>
<name>A0A066VZJ4_TILAU</name>
<evidence type="ECO:0000256" key="9">
    <source>
        <dbReference type="SAM" id="Phobius"/>
    </source>
</evidence>
<keyword evidence="6 9" id="KW-1133">Transmembrane helix</keyword>
<dbReference type="InterPro" id="IPR036640">
    <property type="entry name" value="ABC1_TM_sf"/>
</dbReference>
<dbReference type="Gene3D" id="3.40.50.300">
    <property type="entry name" value="P-loop containing nucleotide triphosphate hydrolases"/>
    <property type="match status" value="2"/>
</dbReference>
<feature type="region of interest" description="Disordered" evidence="8">
    <location>
        <begin position="197"/>
        <end position="246"/>
    </location>
</feature>
<evidence type="ECO:0000259" key="10">
    <source>
        <dbReference type="PROSITE" id="PS50893"/>
    </source>
</evidence>
<evidence type="ECO:0000256" key="7">
    <source>
        <dbReference type="ARBA" id="ARBA00023136"/>
    </source>
</evidence>
<dbReference type="OrthoDB" id="6500128at2759"/>
<keyword evidence="4" id="KW-0547">Nucleotide-binding</keyword>
<reference evidence="12 13" key="1">
    <citation type="submission" date="2014-05" db="EMBL/GenBank/DDBJ databases">
        <title>Draft genome sequence of a rare smut relative, Tilletiaria anomala UBC 951.</title>
        <authorList>
            <consortium name="DOE Joint Genome Institute"/>
            <person name="Toome M."/>
            <person name="Kuo A."/>
            <person name="Henrissat B."/>
            <person name="Lipzen A."/>
            <person name="Tritt A."/>
            <person name="Yoshinaga Y."/>
            <person name="Zane M."/>
            <person name="Barry K."/>
            <person name="Grigoriev I.V."/>
            <person name="Spatafora J.W."/>
            <person name="Aimea M.C."/>
        </authorList>
    </citation>
    <scope>NUCLEOTIDE SEQUENCE [LARGE SCALE GENOMIC DNA]</scope>
    <source>
        <strain evidence="12 13">UBC 951</strain>
    </source>
</reference>
<dbReference type="Pfam" id="PF00005">
    <property type="entry name" value="ABC_tran"/>
    <property type="match status" value="2"/>
</dbReference>
<dbReference type="HOGENOM" id="CLU_000604_17_2_1"/>
<feature type="transmembrane region" description="Helical" evidence="9">
    <location>
        <begin position="444"/>
        <end position="463"/>
    </location>
</feature>
<feature type="domain" description="ABC transporter" evidence="10">
    <location>
        <begin position="667"/>
        <end position="917"/>
    </location>
</feature>
<dbReference type="GO" id="GO:0015421">
    <property type="term" value="F:ABC-type oligopeptide transporter activity"/>
    <property type="evidence" value="ECO:0007669"/>
    <property type="project" value="TreeGrafter"/>
</dbReference>
<dbReference type="CDD" id="cd18577">
    <property type="entry name" value="ABC_6TM_Pgp_ABCB1_D1_like"/>
    <property type="match status" value="1"/>
</dbReference>
<dbReference type="Pfam" id="PF00664">
    <property type="entry name" value="ABC_membrane"/>
    <property type="match status" value="2"/>
</dbReference>
<accession>A0A066VZJ4</accession>
<feature type="domain" description="ABC transmembrane type-1" evidence="11">
    <location>
        <begin position="1073"/>
        <end position="1361"/>
    </location>
</feature>
<feature type="transmembrane region" description="Helical" evidence="9">
    <location>
        <begin position="330"/>
        <end position="351"/>
    </location>
</feature>
<feature type="transmembrane region" description="Helical" evidence="9">
    <location>
        <begin position="1109"/>
        <end position="1128"/>
    </location>
</feature>
<sequence>MATYAQHPTPTAVPQERDHLSTRVNSIGGSSSCSPSSSTSGYPRATRIPPRYRDSYWQAVYDEQQEQMRQETIVSLSPLPSPSTRRSAMSRQGSTSSLRSFNEDWRQTPSPTRPWHHHRQESRRGLHSHEYPPSALPISIPCVPLSDSFNAAESTHATVHAFRHPCACRPTSRSPSINSLQFPHVAIGQRGSEVDRTVVQPPPAYPSSGAPSTTGLQAKKCPSHSDKRGSSTGRPPPPPAPPKRPKKPHIIALLRTLSQRDVLLKLLPALVLSAARGAAPPLMARILGGVFNAYSTFSRASPPEHPLTGVALLSAKSALMGHVKVAALELVGLGVCVLLVGTSMFTLWICVGEQIARQLRRSMFYAVSAKPMHWFDNGMEIGRNDGASSDGGASSAGAAGLMARFARNSDEVRNAVSQHVGQIVTATTTTCACLGVAFASSWSLTLVILASIPLTLILTAVTMRIGRPLILAEYAAVERASDQVERTVKAIATVKAFNAQQEEHDRFRRMMATSGNVYMRSCACWATRLGLTSTVSLSMFVQGFWYGSYLVQKGTMTAGGVMTVFWVALVASTNMQTIMQSWTVLDKGMIAYSSIQNLLDDSNCHSASSPTAPFVIRIDEIPSTPPHSRSFSASSASITVAKNPSTHARQVTPMRKVRPTQPCRGEVVLRDVRFNYPSRPDVPVLNGVSMFFPAGETTFLLGRSGSGKSTIVQLLLRLYRPDSGSIELDSNEFAYLDPDWCRENIAAVTQSPIIFDMSARDNIALGALGKLKGAPGGKLDLSKVADDDIWAACRISLLHRFLRDLPQGFDTKLGSGGANLSGGQKQRLAISRAVLRDPTVLILDEAVSALDLTARLLVHEALKRWRKGRTTIVITHDISQVGKDDFVYVMAGGTVAQQGYRRDIENCEGPFCQMAQAMENKVNVSEPPSPTGLDQDARKSLRAYKRRGSEDGNFVKTLKRMSLRRGGTMAPGLVPPMPPVSSHALDPRSLKRRSVEPRGVLDRVGAVANLRRPKHVTRRPAPLTVTKLHHRSIQLAAETKTPEFPVSIQVRGAALVPTVRYAFASVPNKALLVLGFIIATIGGAVNPAFSVALGKLIATMGSTVDQSQVLLLSLIVLALALVEGLLLYMRYFVLEAAADGWIRKLRCEAYNNVLHQQKSWFDQPSNSAQRICQSIAKDGEDARKLIGQVLGNIWSSFVLLFAGLVCALGFGWQLTLLGIGFAIVLIAALCAQAGALNKLESINKAHREAVVKHFYSLAANMRGIRAMAIEPIFCEQFEESVESAYVSALRMAPLQALGSGLGEGLTYLAEAAIYALGAYLLASGTYDLSCVTITLNLVIFACTFSSQGVAFLPGLIKAVQAISDLRRLLELDVYGPERQGEGRFIVSGALTFQGVRFAYPSRKTEEVLKGITFTIQPGECIAIVGGSGCGKSTVAALLQRLYEPSSGSVLLDGRPLNAYDCGYLREHLAVVNQNPDLFDATVAENIAYGANRVVRPCGWAAGDNEKLASSLASRTNIEAAACAANVDEFVRSLPQGYATDLGNSASLVSGGQAQRLAIARAMVRSRARVLILDECTSALDAQNQVAVMETLFAKGRDAAEACRRREMTTVVITHKKEIMQMCDRIIVLQHGVVAQQGSYQQLIQQKGGAFTTLASAAESGA</sequence>
<gene>
    <name evidence="12" type="ORF">K437DRAFT_100845</name>
</gene>
<dbReference type="GO" id="GO:0090374">
    <property type="term" value="P:oligopeptide export from mitochondrion"/>
    <property type="evidence" value="ECO:0007669"/>
    <property type="project" value="TreeGrafter"/>
</dbReference>
<dbReference type="PROSITE" id="PS50929">
    <property type="entry name" value="ABC_TM1F"/>
    <property type="match status" value="2"/>
</dbReference>
<feature type="region of interest" description="Disordered" evidence="8">
    <location>
        <begin position="1"/>
        <end position="49"/>
    </location>
</feature>
<dbReference type="RefSeq" id="XP_013243778.1">
    <property type="nucleotide sequence ID" value="XM_013388324.1"/>
</dbReference>
<dbReference type="InterPro" id="IPR003439">
    <property type="entry name" value="ABC_transporter-like_ATP-bd"/>
</dbReference>
<protein>
    <submittedName>
        <fullName evidence="12">p-loop containing nucleoside triphosphate hydrolase protein</fullName>
    </submittedName>
</protein>
<dbReference type="PROSITE" id="PS00211">
    <property type="entry name" value="ABC_TRANSPORTER_1"/>
    <property type="match status" value="2"/>
</dbReference>
<feature type="compositionally biased region" description="Polar residues" evidence="8">
    <location>
        <begin position="84"/>
        <end position="100"/>
    </location>
</feature>
<dbReference type="InterPro" id="IPR003593">
    <property type="entry name" value="AAA+_ATPase"/>
</dbReference>
<dbReference type="InterPro" id="IPR039421">
    <property type="entry name" value="Type_1_exporter"/>
</dbReference>
<evidence type="ECO:0000256" key="8">
    <source>
        <dbReference type="SAM" id="MobiDB-lite"/>
    </source>
</evidence>
<evidence type="ECO:0000256" key="3">
    <source>
        <dbReference type="ARBA" id="ARBA00022692"/>
    </source>
</evidence>
<keyword evidence="5" id="KW-0067">ATP-binding</keyword>
<feature type="domain" description="ABC transmembrane type-1" evidence="11">
    <location>
        <begin position="269"/>
        <end position="587"/>
    </location>
</feature>
<dbReference type="Proteomes" id="UP000027361">
    <property type="component" value="Unassembled WGS sequence"/>
</dbReference>
<evidence type="ECO:0000259" key="11">
    <source>
        <dbReference type="PROSITE" id="PS50929"/>
    </source>
</evidence>
<evidence type="ECO:0000256" key="4">
    <source>
        <dbReference type="ARBA" id="ARBA00022741"/>
    </source>
</evidence>
<evidence type="ECO:0000313" key="12">
    <source>
        <dbReference type="EMBL" id="KDN47157.1"/>
    </source>
</evidence>
<evidence type="ECO:0000313" key="13">
    <source>
        <dbReference type="Proteomes" id="UP000027361"/>
    </source>
</evidence>
<dbReference type="FunFam" id="3.40.50.300:FF:000604">
    <property type="entry name" value="ABC transporter B family member 28"/>
    <property type="match status" value="1"/>
</dbReference>
<keyword evidence="12" id="KW-0378">Hydrolase</keyword>
<comment type="subcellular location">
    <subcellularLocation>
        <location evidence="1">Membrane</location>
        <topology evidence="1">Multi-pass membrane protein</topology>
    </subcellularLocation>
</comment>
<dbReference type="STRING" id="1037660.A0A066VZJ4"/>
<dbReference type="FunFam" id="3.40.50.300:FF:001471">
    <property type="entry name" value="P-loop containing nucleoside triphosphate hydrolase protein"/>
    <property type="match status" value="1"/>
</dbReference>
<dbReference type="InterPro" id="IPR011527">
    <property type="entry name" value="ABC1_TM_dom"/>
</dbReference>
<feature type="compositionally biased region" description="Low complexity" evidence="8">
    <location>
        <begin position="628"/>
        <end position="637"/>
    </location>
</feature>
<evidence type="ECO:0000256" key="6">
    <source>
        <dbReference type="ARBA" id="ARBA00022989"/>
    </source>
</evidence>
<dbReference type="CDD" id="cd18578">
    <property type="entry name" value="ABC_6TM_Pgp_ABCB1_D2_like"/>
    <property type="match status" value="1"/>
</dbReference>
<feature type="region of interest" description="Disordered" evidence="8">
    <location>
        <begin position="63"/>
        <end position="130"/>
    </location>
</feature>
<comment type="caution">
    <text evidence="12">The sequence shown here is derived from an EMBL/GenBank/DDBJ whole genome shotgun (WGS) entry which is preliminary data.</text>
</comment>
<keyword evidence="13" id="KW-1185">Reference proteome</keyword>
<dbReference type="InParanoid" id="A0A066VZJ4"/>
<feature type="compositionally biased region" description="Polar residues" evidence="8">
    <location>
        <begin position="638"/>
        <end position="649"/>
    </location>
</feature>
<dbReference type="InterPro" id="IPR017871">
    <property type="entry name" value="ABC_transporter-like_CS"/>
</dbReference>
<keyword evidence="2" id="KW-0813">Transport</keyword>
<feature type="transmembrane region" description="Helical" evidence="9">
    <location>
        <begin position="1070"/>
        <end position="1089"/>
    </location>
</feature>
<organism evidence="12 13">
    <name type="scientific">Tilletiaria anomala (strain ATCC 24038 / CBS 436.72 / UBC 951)</name>
    <dbReference type="NCBI Taxonomy" id="1037660"/>
    <lineage>
        <taxon>Eukaryota</taxon>
        <taxon>Fungi</taxon>
        <taxon>Dikarya</taxon>
        <taxon>Basidiomycota</taxon>
        <taxon>Ustilaginomycotina</taxon>
        <taxon>Exobasidiomycetes</taxon>
        <taxon>Georgefischeriales</taxon>
        <taxon>Tilletiariaceae</taxon>
        <taxon>Tilletiaria</taxon>
    </lineage>
</organism>
<dbReference type="Gene3D" id="1.20.1560.10">
    <property type="entry name" value="ABC transporter type 1, transmembrane domain"/>
    <property type="match status" value="2"/>
</dbReference>
<dbReference type="GeneID" id="25261211"/>
<dbReference type="GO" id="GO:0005743">
    <property type="term" value="C:mitochondrial inner membrane"/>
    <property type="evidence" value="ECO:0007669"/>
    <property type="project" value="TreeGrafter"/>
</dbReference>
<dbReference type="GO" id="GO:0005524">
    <property type="term" value="F:ATP binding"/>
    <property type="evidence" value="ECO:0007669"/>
    <property type="project" value="UniProtKB-KW"/>
</dbReference>
<feature type="domain" description="ABC transporter" evidence="10">
    <location>
        <begin position="1390"/>
        <end position="1655"/>
    </location>
</feature>
<feature type="transmembrane region" description="Helical" evidence="9">
    <location>
        <begin position="1216"/>
        <end position="1237"/>
    </location>
</feature>
<dbReference type="SUPFAM" id="SSF52540">
    <property type="entry name" value="P-loop containing nucleoside triphosphate hydrolases"/>
    <property type="match status" value="2"/>
</dbReference>
<feature type="region of interest" description="Disordered" evidence="8">
    <location>
        <begin position="625"/>
        <end position="657"/>
    </location>
</feature>
<feature type="transmembrane region" description="Helical" evidence="9">
    <location>
        <begin position="1189"/>
        <end position="1210"/>
    </location>
</feature>
<dbReference type="InterPro" id="IPR027417">
    <property type="entry name" value="P-loop_NTPase"/>
</dbReference>
<keyword evidence="7 9" id="KW-0472">Membrane</keyword>
<dbReference type="SMART" id="SM00382">
    <property type="entry name" value="AAA"/>
    <property type="match status" value="2"/>
</dbReference>
<feature type="transmembrane region" description="Helical" evidence="9">
    <location>
        <begin position="554"/>
        <end position="571"/>
    </location>
</feature>
<feature type="compositionally biased region" description="Low complexity" evidence="8">
    <location>
        <begin position="26"/>
        <end position="41"/>
    </location>
</feature>
<dbReference type="SUPFAM" id="SSF90123">
    <property type="entry name" value="ABC transporter transmembrane region"/>
    <property type="match status" value="2"/>
</dbReference>
<dbReference type="PANTHER" id="PTHR43394">
    <property type="entry name" value="ATP-DEPENDENT PERMEASE MDL1, MITOCHONDRIAL"/>
    <property type="match status" value="1"/>
</dbReference>
<keyword evidence="3 9" id="KW-0812">Transmembrane</keyword>
<dbReference type="InterPro" id="IPR022357">
    <property type="entry name" value="MIP_CS"/>
</dbReference>
<dbReference type="GO" id="GO:0016887">
    <property type="term" value="F:ATP hydrolysis activity"/>
    <property type="evidence" value="ECO:0007669"/>
    <property type="project" value="InterPro"/>
</dbReference>
<proteinExistence type="predicted"/>
<dbReference type="OMA" id="TFWACLT"/>
<dbReference type="PANTHER" id="PTHR43394:SF15">
    <property type="entry name" value="ALPHA-FACTOR-TRANSPORTING ATPASE"/>
    <property type="match status" value="1"/>
</dbReference>